<keyword evidence="2" id="KW-0812">Transmembrane</keyword>
<dbReference type="EMBL" id="CP049863">
    <property type="protein sequence ID" value="QIK63074.1"/>
    <property type="molecule type" value="Genomic_DNA"/>
</dbReference>
<feature type="region of interest" description="Disordered" evidence="1">
    <location>
        <begin position="329"/>
        <end position="360"/>
    </location>
</feature>
<accession>A0A6G7XEQ3</accession>
<name>A0A6G7XEQ3_9MICO</name>
<keyword evidence="2" id="KW-1133">Transmembrane helix</keyword>
<proteinExistence type="predicted"/>
<dbReference type="AlphaFoldDB" id="A0A6G7XEQ3"/>
<evidence type="ECO:0000256" key="2">
    <source>
        <dbReference type="SAM" id="Phobius"/>
    </source>
</evidence>
<feature type="transmembrane region" description="Helical" evidence="2">
    <location>
        <begin position="194"/>
        <end position="215"/>
    </location>
</feature>
<dbReference type="Proteomes" id="UP000502677">
    <property type="component" value="Chromosome"/>
</dbReference>
<protein>
    <submittedName>
        <fullName evidence="3">Uncharacterized protein</fullName>
    </submittedName>
</protein>
<sequence length="360" mass="38957">MTSFTKNSAAANLTEEMIDAFAARVRLALGDLPKGDVVDLTEGLETSLAEQAADLGPGATLPHEGDAVAYANELREAAGLPAGGADLTAEKRPGLFSVVAERLREMRSELSDRIRANPVSSAIFDFFVALQPVWWVLRAWVACLVFSAVFMSGTLTYYYPIPEGVKAWLMLLVASVVSVQWGRGKWMPWRWMRVVRSLGSAFLFVVVLLAAPTVVPQWGTSSYVADTPENAPGMWVNGSLVNNIFAYDANGKPLSEVQLFDQDGRAIVTVGDPEAGTEAGQWVPASVGASWLMPRTTIEGKIAWNVFPLRTVPDAEIDYSEDPIGVVDQTKAMPQSPPSIQVYPLAPLKDQSEVESKPAS</sequence>
<evidence type="ECO:0000256" key="1">
    <source>
        <dbReference type="SAM" id="MobiDB-lite"/>
    </source>
</evidence>
<evidence type="ECO:0000313" key="4">
    <source>
        <dbReference type="Proteomes" id="UP000502677"/>
    </source>
</evidence>
<feature type="compositionally biased region" description="Basic and acidic residues" evidence="1">
    <location>
        <begin position="350"/>
        <end position="360"/>
    </location>
</feature>
<feature type="transmembrane region" description="Helical" evidence="2">
    <location>
        <begin position="139"/>
        <end position="159"/>
    </location>
</feature>
<organism evidence="3 4">
    <name type="scientific">Leucobacter viscericola</name>
    <dbReference type="NCBI Taxonomy" id="2714935"/>
    <lineage>
        <taxon>Bacteria</taxon>
        <taxon>Bacillati</taxon>
        <taxon>Actinomycetota</taxon>
        <taxon>Actinomycetes</taxon>
        <taxon>Micrococcales</taxon>
        <taxon>Microbacteriaceae</taxon>
        <taxon>Leucobacter</taxon>
    </lineage>
</organism>
<dbReference type="RefSeq" id="WP_166290756.1">
    <property type="nucleotide sequence ID" value="NZ_CP049863.1"/>
</dbReference>
<feature type="transmembrane region" description="Helical" evidence="2">
    <location>
        <begin position="165"/>
        <end position="182"/>
    </location>
</feature>
<keyword evidence="2" id="KW-0472">Membrane</keyword>
<reference evidence="3 4" key="1">
    <citation type="submission" date="2020-03" db="EMBL/GenBank/DDBJ databases">
        <title>Leucobacter sp. nov., isolated from beetles.</title>
        <authorList>
            <person name="Hyun D.-W."/>
            <person name="Bae J.-W."/>
        </authorList>
    </citation>
    <scope>NUCLEOTIDE SEQUENCE [LARGE SCALE GENOMIC DNA]</scope>
    <source>
        <strain evidence="3 4">HDW9C</strain>
    </source>
</reference>
<evidence type="ECO:0000313" key="3">
    <source>
        <dbReference type="EMBL" id="QIK63074.1"/>
    </source>
</evidence>
<gene>
    <name evidence="3" type="ORF">G7068_07585</name>
</gene>
<dbReference type="KEGG" id="lvi:G7068_07585"/>
<keyword evidence="4" id="KW-1185">Reference proteome</keyword>